<evidence type="ECO:0000313" key="3">
    <source>
        <dbReference type="Proteomes" id="UP000666915"/>
    </source>
</evidence>
<gene>
    <name evidence="2" type="ORF">J4557_23560</name>
</gene>
<dbReference type="InterPro" id="IPR050700">
    <property type="entry name" value="YIM1/Zinc_Alcohol_DH_Fams"/>
</dbReference>
<dbReference type="InterPro" id="IPR020843">
    <property type="entry name" value="ER"/>
</dbReference>
<evidence type="ECO:0000313" key="2">
    <source>
        <dbReference type="EMBL" id="MBO2440509.1"/>
    </source>
</evidence>
<sequence>MKAFVVRSYGSPDVLELADVDRPVPADREVLVRVRATSVQPYDWHHMRGEPYVARLMPGTLGLRAPKIGVLGADVAGHVEAVGRNVTAFRPGDEVYALVAQGGFAEYVCVPEDRLAPKPKNLSFEQAAAVPLAGVTALYGLCGQGRMRSGQRVLVNGASGGVGTFAVQIAAALGATVTGVCGTRNMDLVRSLGADQVADYTVRDCTRLGPPHALLLDVAGGRSAWACRRALTSKGTYVAVGGPRGRWLQPAGHVFAAVAMSPVVSQRMVMADVYACTEHKQSLMTLTELIEAGKVTPVIDRGFSFEDIPAAVAYQENGHATGKVVIEVR</sequence>
<feature type="domain" description="Enoyl reductase (ER)" evidence="1">
    <location>
        <begin position="10"/>
        <end position="326"/>
    </location>
</feature>
<dbReference type="InterPro" id="IPR011032">
    <property type="entry name" value="GroES-like_sf"/>
</dbReference>
<dbReference type="EMBL" id="JAGEOK010000015">
    <property type="protein sequence ID" value="MBO2440509.1"/>
    <property type="molecule type" value="Genomic_DNA"/>
</dbReference>
<comment type="caution">
    <text evidence="2">The sequence shown here is derived from an EMBL/GenBank/DDBJ whole genome shotgun (WGS) entry which is preliminary data.</text>
</comment>
<dbReference type="Pfam" id="PF13602">
    <property type="entry name" value="ADH_zinc_N_2"/>
    <property type="match status" value="1"/>
</dbReference>
<dbReference type="InterPro" id="IPR013154">
    <property type="entry name" value="ADH-like_N"/>
</dbReference>
<evidence type="ECO:0000259" key="1">
    <source>
        <dbReference type="SMART" id="SM00829"/>
    </source>
</evidence>
<dbReference type="CDD" id="cd08267">
    <property type="entry name" value="MDR1"/>
    <property type="match status" value="1"/>
</dbReference>
<dbReference type="InterPro" id="IPR036291">
    <property type="entry name" value="NAD(P)-bd_dom_sf"/>
</dbReference>
<dbReference type="SMART" id="SM00829">
    <property type="entry name" value="PKS_ER"/>
    <property type="match status" value="1"/>
</dbReference>
<protein>
    <submittedName>
        <fullName evidence="2">NAD(P)-dependent alcohol dehydrogenase</fullName>
    </submittedName>
</protein>
<dbReference type="Proteomes" id="UP000666915">
    <property type="component" value="Unassembled WGS sequence"/>
</dbReference>
<keyword evidence="3" id="KW-1185">Reference proteome</keyword>
<proteinExistence type="predicted"/>
<accession>A0ABS3R2N2</accession>
<dbReference type="Pfam" id="PF08240">
    <property type="entry name" value="ADH_N"/>
    <property type="match status" value="1"/>
</dbReference>
<dbReference type="PANTHER" id="PTHR11695:SF648">
    <property type="entry name" value="ZINC-BINDING OXIDOREDUCTASE"/>
    <property type="match status" value="1"/>
</dbReference>
<name>A0ABS3R2N2_9ACTN</name>
<dbReference type="RefSeq" id="WP_208268908.1">
    <property type="nucleotide sequence ID" value="NZ_BAAAGM010000078.1"/>
</dbReference>
<dbReference type="Gene3D" id="3.40.50.720">
    <property type="entry name" value="NAD(P)-binding Rossmann-like Domain"/>
    <property type="match status" value="1"/>
</dbReference>
<dbReference type="Gene3D" id="3.90.180.10">
    <property type="entry name" value="Medium-chain alcohol dehydrogenases, catalytic domain"/>
    <property type="match status" value="1"/>
</dbReference>
<organism evidence="2 3">
    <name type="scientific">Actinomadura nitritigenes</name>
    <dbReference type="NCBI Taxonomy" id="134602"/>
    <lineage>
        <taxon>Bacteria</taxon>
        <taxon>Bacillati</taxon>
        <taxon>Actinomycetota</taxon>
        <taxon>Actinomycetes</taxon>
        <taxon>Streptosporangiales</taxon>
        <taxon>Thermomonosporaceae</taxon>
        <taxon>Actinomadura</taxon>
    </lineage>
</organism>
<dbReference type="PANTHER" id="PTHR11695">
    <property type="entry name" value="ALCOHOL DEHYDROGENASE RELATED"/>
    <property type="match status" value="1"/>
</dbReference>
<dbReference type="SUPFAM" id="SSF50129">
    <property type="entry name" value="GroES-like"/>
    <property type="match status" value="1"/>
</dbReference>
<dbReference type="SUPFAM" id="SSF51735">
    <property type="entry name" value="NAD(P)-binding Rossmann-fold domains"/>
    <property type="match status" value="1"/>
</dbReference>
<reference evidence="2 3" key="1">
    <citation type="submission" date="2021-03" db="EMBL/GenBank/DDBJ databases">
        <authorList>
            <person name="Kanchanasin P."/>
            <person name="Saeng-In P."/>
            <person name="Phongsopitanun W."/>
            <person name="Yuki M."/>
            <person name="Kudo T."/>
            <person name="Ohkuma M."/>
            <person name="Tanasupawat S."/>
        </authorList>
    </citation>
    <scope>NUCLEOTIDE SEQUENCE [LARGE SCALE GENOMIC DNA]</scope>
    <source>
        <strain evidence="2 3">L46</strain>
    </source>
</reference>